<feature type="compositionally biased region" description="Basic and acidic residues" evidence="6">
    <location>
        <begin position="594"/>
        <end position="612"/>
    </location>
</feature>
<evidence type="ECO:0000256" key="6">
    <source>
        <dbReference type="SAM" id="MobiDB-lite"/>
    </source>
</evidence>
<feature type="compositionally biased region" description="Basic and acidic residues" evidence="6">
    <location>
        <begin position="442"/>
        <end position="457"/>
    </location>
</feature>
<feature type="compositionally biased region" description="Basic and acidic residues" evidence="6">
    <location>
        <begin position="619"/>
        <end position="629"/>
    </location>
</feature>
<feature type="region of interest" description="Disordered" evidence="6">
    <location>
        <begin position="541"/>
        <end position="646"/>
    </location>
</feature>
<organism evidence="7 8">
    <name type="scientific">Littorina saxatilis</name>
    <dbReference type="NCBI Taxonomy" id="31220"/>
    <lineage>
        <taxon>Eukaryota</taxon>
        <taxon>Metazoa</taxon>
        <taxon>Spiralia</taxon>
        <taxon>Lophotrochozoa</taxon>
        <taxon>Mollusca</taxon>
        <taxon>Gastropoda</taxon>
        <taxon>Caenogastropoda</taxon>
        <taxon>Littorinimorpha</taxon>
        <taxon>Littorinoidea</taxon>
        <taxon>Littorinidae</taxon>
        <taxon>Littorina</taxon>
    </lineage>
</organism>
<keyword evidence="4 5" id="KW-0175">Coiled coil</keyword>
<dbReference type="Pfam" id="PF15390">
    <property type="entry name" value="WDCP"/>
    <property type="match status" value="3"/>
</dbReference>
<feature type="compositionally biased region" description="Basic and acidic residues" evidence="6">
    <location>
        <begin position="571"/>
        <end position="584"/>
    </location>
</feature>
<reference evidence="7 8" key="1">
    <citation type="submission" date="2024-02" db="EMBL/GenBank/DDBJ databases">
        <title>Chromosome-scale genome assembly of the rough periwinkle Littorina saxatilis.</title>
        <authorList>
            <person name="De Jode A."/>
            <person name="Faria R."/>
            <person name="Formenti G."/>
            <person name="Sims Y."/>
            <person name="Smith T.P."/>
            <person name="Tracey A."/>
            <person name="Wood J.M.D."/>
            <person name="Zagrodzka Z.B."/>
            <person name="Johannesson K."/>
            <person name="Butlin R.K."/>
            <person name="Leder E.H."/>
        </authorList>
    </citation>
    <scope>NUCLEOTIDE SEQUENCE [LARGE SCALE GENOMIC DNA]</scope>
    <source>
        <strain evidence="7">Snail1</strain>
        <tissue evidence="7">Muscle</tissue>
    </source>
</reference>
<evidence type="ECO:0000256" key="3">
    <source>
        <dbReference type="ARBA" id="ARBA00022737"/>
    </source>
</evidence>
<name>A0AAN9GIL9_9CAEN</name>
<keyword evidence="8" id="KW-1185">Reference proteome</keyword>
<dbReference type="PANTHER" id="PTHR14897:SF5">
    <property type="entry name" value="WD REPEAT AND COILED-COIL-CONTAINING PROTEIN"/>
    <property type="match status" value="1"/>
</dbReference>
<accession>A0AAN9GIL9</accession>
<dbReference type="Proteomes" id="UP001374579">
    <property type="component" value="Unassembled WGS sequence"/>
</dbReference>
<dbReference type="InterPro" id="IPR036322">
    <property type="entry name" value="WD40_repeat_dom_sf"/>
</dbReference>
<feature type="compositionally biased region" description="Low complexity" evidence="6">
    <location>
        <begin position="543"/>
        <end position="561"/>
    </location>
</feature>
<feature type="compositionally biased region" description="Polar residues" evidence="6">
    <location>
        <begin position="400"/>
        <end position="416"/>
    </location>
</feature>
<dbReference type="PANTHER" id="PTHR14897">
    <property type="entry name" value="WD REPEAT AND COILED-COIL-CONTAINING PROTEIN"/>
    <property type="match status" value="1"/>
</dbReference>
<evidence type="ECO:0000256" key="4">
    <source>
        <dbReference type="ARBA" id="ARBA00023054"/>
    </source>
</evidence>
<protein>
    <recommendedName>
        <fullName evidence="1">WD repeat and coiled-coil-containing protein</fullName>
    </recommendedName>
</protein>
<dbReference type="GO" id="GO:0019900">
    <property type="term" value="F:kinase binding"/>
    <property type="evidence" value="ECO:0007669"/>
    <property type="project" value="TreeGrafter"/>
</dbReference>
<dbReference type="InterPro" id="IPR028041">
    <property type="entry name" value="WDCP"/>
</dbReference>
<feature type="compositionally biased region" description="Polar residues" evidence="6">
    <location>
        <begin position="635"/>
        <end position="645"/>
    </location>
</feature>
<evidence type="ECO:0000313" key="8">
    <source>
        <dbReference type="Proteomes" id="UP001374579"/>
    </source>
</evidence>
<gene>
    <name evidence="7" type="ORF">V1264_015955</name>
</gene>
<dbReference type="EMBL" id="JBAMIC010000004">
    <property type="protein sequence ID" value="KAK7108170.1"/>
    <property type="molecule type" value="Genomic_DNA"/>
</dbReference>
<keyword evidence="2" id="KW-0853">WD repeat</keyword>
<keyword evidence="3" id="KW-0677">Repeat</keyword>
<feature type="region of interest" description="Disordered" evidence="6">
    <location>
        <begin position="394"/>
        <end position="461"/>
    </location>
</feature>
<sequence>MELGKSKLRRNGINNLLNALHPDHGLIWTDGKGIYLAPVHLYRDQVEKAGSLRLGEFEYVQSVHWSCPVDHDACYMAAVHQQNVTVWRVSGAVPRLAFKQVRKINVHPIPQGCLWNPKCDVLCLLSRQQCSFYFRHTHNRGSFAFPSLEHEKISCGCWSPDGKRLVLCVGTALLIYTWTDLEANISEFVTTAWRIQSVSGSVTAIVPAANNSLVCASDLPLDALCKNNNLDVFVPPDGILGSHGATSVKDSLLNLQANPKTQVQDAAMLSLIQLRPGLQDPVVLASSVVPGLLSPDILHFQVESQCIAVGSNTQNMLQIFALLDNYLLPVDHVILEKDQRPKGICGLHASQMTGAYGVLVLVGKAEPTDPTFPSTNNTVPFTLSLRFFPTRPENAKQLPNGLSGSVKSTSSASLMKSESLREPKNKSSISDSHLHTRQASYKGERPDHRLKSPERGEPTISLTLAHVDSVGETHSKLVEEITDSPRSLVEEVDGSLKRVSSPSRDLEIEKVDFSQTSPQFNNTDLSKKYDLTQNGCENDRSVKAAASKSSTTTSSTAKTTKGTPHEQANGHSRDAEKPARDSTQKGESVSLERASSHRAKDGNTPLRPRDSLSPKPSRSSRERDGKQSVEDGVSVCSSFNSNDSNYDGLEKQIQQQRDQIEALQRRLEDLSVMVEDTACVFPVKYQKMTEPEAVSIQCVVGGARVSRKFLLDNGRLQLDPVRHAFGLLTVELILDGEPLVLGANVDGYIPMKFSAGTILQVTGIPVVYSPQMAHKSRSKEVPKP</sequence>
<comment type="caution">
    <text evidence="7">The sequence shown here is derived from an EMBL/GenBank/DDBJ whole genome shotgun (WGS) entry which is preliminary data.</text>
</comment>
<proteinExistence type="predicted"/>
<dbReference type="SUPFAM" id="SSF50978">
    <property type="entry name" value="WD40 repeat-like"/>
    <property type="match status" value="1"/>
</dbReference>
<evidence type="ECO:0000313" key="7">
    <source>
        <dbReference type="EMBL" id="KAK7108170.1"/>
    </source>
</evidence>
<evidence type="ECO:0000256" key="5">
    <source>
        <dbReference type="SAM" id="Coils"/>
    </source>
</evidence>
<evidence type="ECO:0000256" key="1">
    <source>
        <dbReference type="ARBA" id="ARBA00015683"/>
    </source>
</evidence>
<evidence type="ECO:0000256" key="2">
    <source>
        <dbReference type="ARBA" id="ARBA00022574"/>
    </source>
</evidence>
<dbReference type="AlphaFoldDB" id="A0AAN9GIL9"/>
<feature type="coiled-coil region" evidence="5">
    <location>
        <begin position="646"/>
        <end position="673"/>
    </location>
</feature>